<dbReference type="Proteomes" id="UP001589688">
    <property type="component" value="Unassembled WGS sequence"/>
</dbReference>
<dbReference type="RefSeq" id="WP_027951963.1">
    <property type="nucleotide sequence ID" value="NZ_JADU01000009.1"/>
</dbReference>
<dbReference type="EMBL" id="JBHLZF010000001">
    <property type="protein sequence ID" value="MFB9896803.1"/>
    <property type="molecule type" value="Genomic_DNA"/>
</dbReference>
<reference evidence="2 3" key="1">
    <citation type="submission" date="2024-09" db="EMBL/GenBank/DDBJ databases">
        <authorList>
            <person name="Sun Q."/>
            <person name="Mori K."/>
        </authorList>
    </citation>
    <scope>NUCLEOTIDE SEQUENCE [LARGE SCALE GENOMIC DNA]</scope>
    <source>
        <strain evidence="2 3">ATCC 51272</strain>
    </source>
</reference>
<evidence type="ECO:0000313" key="3">
    <source>
        <dbReference type="Proteomes" id="UP001589688"/>
    </source>
</evidence>
<sequence>MDREEKRLTEMLGRQTPFRVPEGYFDDLPSRVMRQLPEGADTAPEQAAATPETVVGGGRRARTAALRPTLWRRLHPAVVAAASVCVAVFSLEVYLHGGGGKPSAQGSAAPEAPAQVSYSAMDAMADYAMLDTEDLYKYMVDTD</sequence>
<comment type="caution">
    <text evidence="2">The sequence shown here is derived from an EMBL/GenBank/DDBJ whole genome shotgun (WGS) entry which is preliminary data.</text>
</comment>
<evidence type="ECO:0000256" key="1">
    <source>
        <dbReference type="SAM" id="MobiDB-lite"/>
    </source>
</evidence>
<keyword evidence="3" id="KW-1185">Reference proteome</keyword>
<feature type="compositionally biased region" description="Low complexity" evidence="1">
    <location>
        <begin position="38"/>
        <end position="54"/>
    </location>
</feature>
<feature type="region of interest" description="Disordered" evidence="1">
    <location>
        <begin position="36"/>
        <end position="60"/>
    </location>
</feature>
<protein>
    <submittedName>
        <fullName evidence="2">Uncharacterized protein</fullName>
    </submittedName>
</protein>
<gene>
    <name evidence="2" type="ORF">ACFFK8_02955</name>
</gene>
<accession>A0ABV5ZHF6</accession>
<proteinExistence type="predicted"/>
<name>A0ABV5ZHF6_9BACT</name>
<evidence type="ECO:0000313" key="2">
    <source>
        <dbReference type="EMBL" id="MFB9896803.1"/>
    </source>
</evidence>
<organism evidence="2 3">
    <name type="scientific">Hallella seregens ATCC 51272</name>
    <dbReference type="NCBI Taxonomy" id="1336250"/>
    <lineage>
        <taxon>Bacteria</taxon>
        <taxon>Pseudomonadati</taxon>
        <taxon>Bacteroidota</taxon>
        <taxon>Bacteroidia</taxon>
        <taxon>Bacteroidales</taxon>
        <taxon>Prevotellaceae</taxon>
        <taxon>Hallella</taxon>
    </lineage>
</organism>